<evidence type="ECO:0008006" key="3">
    <source>
        <dbReference type="Google" id="ProtNLM"/>
    </source>
</evidence>
<evidence type="ECO:0000313" key="2">
    <source>
        <dbReference type="Proteomes" id="UP001319060"/>
    </source>
</evidence>
<comment type="caution">
    <text evidence="1">The sequence shown here is derived from an EMBL/GenBank/DDBJ whole genome shotgun (WGS) entry which is preliminary data.</text>
</comment>
<dbReference type="RefSeq" id="WP_188402176.1">
    <property type="nucleotide sequence ID" value="NZ_BMCE01000001.1"/>
</dbReference>
<keyword evidence="2" id="KW-1185">Reference proteome</keyword>
<name>A0ABS2ZJP2_9BACL</name>
<proteinExistence type="predicted"/>
<protein>
    <recommendedName>
        <fullName evidence="3">YolD-like family protein</fullName>
    </recommendedName>
</protein>
<dbReference type="Proteomes" id="UP001319060">
    <property type="component" value="Unassembled WGS sequence"/>
</dbReference>
<gene>
    <name evidence="1" type="ORF">JYA64_21955</name>
</gene>
<dbReference type="EMBL" id="JAFHKS010000044">
    <property type="protein sequence ID" value="MBN3547981.1"/>
    <property type="molecule type" value="Genomic_DNA"/>
</dbReference>
<organism evidence="1 2">
    <name type="scientific">Fictibacillus barbaricus</name>
    <dbReference type="NCBI Taxonomy" id="182136"/>
    <lineage>
        <taxon>Bacteria</taxon>
        <taxon>Bacillati</taxon>
        <taxon>Bacillota</taxon>
        <taxon>Bacilli</taxon>
        <taxon>Bacillales</taxon>
        <taxon>Fictibacillaceae</taxon>
        <taxon>Fictibacillus</taxon>
    </lineage>
</organism>
<sequence>MTIRDRENIKWTSLMLPEHVKELRKYLSEEYYDIPERVLMSRNWKK</sequence>
<accession>A0ABS2ZJP2</accession>
<reference evidence="1 2" key="1">
    <citation type="submission" date="2021-01" db="EMBL/GenBank/DDBJ databases">
        <title>Genome Sequencing of Type Strains.</title>
        <authorList>
            <person name="Lemaire J.F."/>
            <person name="Inderbitzin P."/>
            <person name="Collins S.B."/>
            <person name="Wespe N."/>
            <person name="Knight-Connoni V."/>
        </authorList>
    </citation>
    <scope>NUCLEOTIDE SEQUENCE [LARGE SCALE GENOMIC DNA]</scope>
    <source>
        <strain evidence="1 2">DSM 14730</strain>
    </source>
</reference>
<evidence type="ECO:0000313" key="1">
    <source>
        <dbReference type="EMBL" id="MBN3547981.1"/>
    </source>
</evidence>